<dbReference type="CDD" id="cd07035">
    <property type="entry name" value="TPP_PYR_POX_like"/>
    <property type="match status" value="1"/>
</dbReference>
<proteinExistence type="inferred from homology"/>
<dbReference type="Gene3D" id="3.40.50.970">
    <property type="match status" value="2"/>
</dbReference>
<name>A0A382LJV3_9ZZZZ</name>
<evidence type="ECO:0008006" key="6">
    <source>
        <dbReference type="Google" id="ProtNLM"/>
    </source>
</evidence>
<evidence type="ECO:0000256" key="2">
    <source>
        <dbReference type="ARBA" id="ARBA00023052"/>
    </source>
</evidence>
<dbReference type="SUPFAM" id="SSF52467">
    <property type="entry name" value="DHS-like NAD/FAD-binding domain"/>
    <property type="match status" value="1"/>
</dbReference>
<accession>A0A382LJV3</accession>
<evidence type="ECO:0000256" key="1">
    <source>
        <dbReference type="ARBA" id="ARBA00007812"/>
    </source>
</evidence>
<dbReference type="AlphaFoldDB" id="A0A382LJV3"/>
<feature type="non-terminal residue" evidence="5">
    <location>
        <position position="401"/>
    </location>
</feature>
<evidence type="ECO:0000259" key="4">
    <source>
        <dbReference type="Pfam" id="PF02776"/>
    </source>
</evidence>
<dbReference type="GO" id="GO:0009097">
    <property type="term" value="P:isoleucine biosynthetic process"/>
    <property type="evidence" value="ECO:0007669"/>
    <property type="project" value="TreeGrafter"/>
</dbReference>
<dbReference type="GO" id="GO:0050660">
    <property type="term" value="F:flavin adenine dinucleotide binding"/>
    <property type="evidence" value="ECO:0007669"/>
    <property type="project" value="TreeGrafter"/>
</dbReference>
<dbReference type="InterPro" id="IPR045229">
    <property type="entry name" value="TPP_enz"/>
</dbReference>
<dbReference type="Pfam" id="PF02776">
    <property type="entry name" value="TPP_enzyme_N"/>
    <property type="match status" value="1"/>
</dbReference>
<dbReference type="SUPFAM" id="SSF52518">
    <property type="entry name" value="Thiamin diphosphate-binding fold (THDP-binding)"/>
    <property type="match status" value="2"/>
</dbReference>
<dbReference type="Pfam" id="PF02775">
    <property type="entry name" value="TPP_enzyme_C"/>
    <property type="match status" value="1"/>
</dbReference>
<dbReference type="InterPro" id="IPR011766">
    <property type="entry name" value="TPP_enzyme_TPP-bd"/>
</dbReference>
<dbReference type="GO" id="GO:0030976">
    <property type="term" value="F:thiamine pyrophosphate binding"/>
    <property type="evidence" value="ECO:0007669"/>
    <property type="project" value="InterPro"/>
</dbReference>
<feature type="domain" description="Thiamine pyrophosphate enzyme TPP-binding" evidence="3">
    <location>
        <begin position="350"/>
        <end position="392"/>
    </location>
</feature>
<dbReference type="GO" id="GO:0009099">
    <property type="term" value="P:L-valine biosynthetic process"/>
    <property type="evidence" value="ECO:0007669"/>
    <property type="project" value="TreeGrafter"/>
</dbReference>
<feature type="non-terminal residue" evidence="5">
    <location>
        <position position="1"/>
    </location>
</feature>
<dbReference type="PANTHER" id="PTHR18968">
    <property type="entry name" value="THIAMINE PYROPHOSPHATE ENZYMES"/>
    <property type="match status" value="1"/>
</dbReference>
<dbReference type="GO" id="GO:0005948">
    <property type="term" value="C:acetolactate synthase complex"/>
    <property type="evidence" value="ECO:0007669"/>
    <property type="project" value="TreeGrafter"/>
</dbReference>
<dbReference type="GO" id="GO:0003984">
    <property type="term" value="F:acetolactate synthase activity"/>
    <property type="evidence" value="ECO:0007669"/>
    <property type="project" value="TreeGrafter"/>
</dbReference>
<gene>
    <name evidence="5" type="ORF">METZ01_LOCUS288341</name>
</gene>
<keyword evidence="2" id="KW-0786">Thiamine pyrophosphate</keyword>
<feature type="domain" description="Thiamine pyrophosphate enzyme N-terminal TPP-binding" evidence="4">
    <location>
        <begin position="1"/>
        <end position="65"/>
    </location>
</feature>
<organism evidence="5">
    <name type="scientific">marine metagenome</name>
    <dbReference type="NCBI Taxonomy" id="408172"/>
    <lineage>
        <taxon>unclassified sequences</taxon>
        <taxon>metagenomes</taxon>
        <taxon>ecological metagenomes</taxon>
    </lineage>
</organism>
<comment type="similarity">
    <text evidence="1">Belongs to the TPP enzyme family.</text>
</comment>
<evidence type="ECO:0000259" key="3">
    <source>
        <dbReference type="Pfam" id="PF02775"/>
    </source>
</evidence>
<dbReference type="PANTHER" id="PTHR18968:SF13">
    <property type="entry name" value="ACETOLACTATE SYNTHASE CATALYTIC SUBUNIT, MITOCHONDRIAL"/>
    <property type="match status" value="1"/>
</dbReference>
<dbReference type="Gene3D" id="3.40.50.1220">
    <property type="entry name" value="TPP-binding domain"/>
    <property type="match status" value="1"/>
</dbReference>
<dbReference type="InterPro" id="IPR029035">
    <property type="entry name" value="DHS-like_NAD/FAD-binding_dom"/>
</dbReference>
<dbReference type="InterPro" id="IPR029061">
    <property type="entry name" value="THDP-binding"/>
</dbReference>
<reference evidence="5" key="1">
    <citation type="submission" date="2018-05" db="EMBL/GenBank/DDBJ databases">
        <authorList>
            <person name="Lanie J.A."/>
            <person name="Ng W.-L."/>
            <person name="Kazmierczak K.M."/>
            <person name="Andrzejewski T.M."/>
            <person name="Davidsen T.M."/>
            <person name="Wayne K.J."/>
            <person name="Tettelin H."/>
            <person name="Glass J.I."/>
            <person name="Rusch D."/>
            <person name="Podicherti R."/>
            <person name="Tsui H.-C.T."/>
            <person name="Winkler M.E."/>
        </authorList>
    </citation>
    <scope>NUCLEOTIDE SEQUENCE</scope>
</reference>
<evidence type="ECO:0000313" key="5">
    <source>
        <dbReference type="EMBL" id="SVC35487.1"/>
    </source>
</evidence>
<dbReference type="EMBL" id="UINC01086747">
    <property type="protein sequence ID" value="SVC35487.1"/>
    <property type="molecule type" value="Genomic_DNA"/>
</dbReference>
<sequence length="401" mass="43518">RAKATLAVVMVHTTVGTANALCGIMNAFRDHIPLLLIAGRTPHTESGSAASRRAMIHWGQDTFDQGGLVREYTKWDYELRSGQDVAVLLQRAVDIALTAPYGPAYLTLPREVLAETAVSLVLNLDRPYGAIGRDVDPGIVRDIAESIRLAECPMLLTSFLGRDPECFELLSVLAEEFSIGVVQPFARDLNLSAVHPMNLGIQPQLVLHSADLVLVVDCEVPWVPDRCTPNPDAMLIHCSDDPFFQHYPLRGFSADIAVAAPSGRFLAALLQQLRVDQSPQSKLLQQRTLRIQQLRQVVENDLAVTRQSIEASNRTHPLELAECLNQHIDENTIVVNELAVTLDSLILTAAGSYVAGSHAGGLGFGLGAALGIKRAFPEKTLIALIGNGSYLFGNPVCAHFV</sequence>
<protein>
    <recommendedName>
        <fullName evidence="6">Thiamine pyrophosphate enzyme N-terminal TPP-binding domain-containing protein</fullName>
    </recommendedName>
</protein>
<dbReference type="InterPro" id="IPR012001">
    <property type="entry name" value="Thiamin_PyroP_enz_TPP-bd_dom"/>
</dbReference>